<dbReference type="Pfam" id="PF01882">
    <property type="entry name" value="DUF58"/>
    <property type="match status" value="1"/>
</dbReference>
<dbReference type="InterPro" id="IPR036465">
    <property type="entry name" value="vWFA_dom_sf"/>
</dbReference>
<organism evidence="2 3">
    <name type="scientific">Sulfidibacter corallicola</name>
    <dbReference type="NCBI Taxonomy" id="2818388"/>
    <lineage>
        <taxon>Bacteria</taxon>
        <taxon>Pseudomonadati</taxon>
        <taxon>Acidobacteriota</taxon>
        <taxon>Holophagae</taxon>
        <taxon>Acanthopleuribacterales</taxon>
        <taxon>Acanthopleuribacteraceae</taxon>
        <taxon>Sulfidibacter</taxon>
    </lineage>
</organism>
<dbReference type="PANTHER" id="PTHR33608:SF6">
    <property type="entry name" value="BLL2464 PROTEIN"/>
    <property type="match status" value="1"/>
</dbReference>
<dbReference type="PANTHER" id="PTHR33608">
    <property type="entry name" value="BLL2464 PROTEIN"/>
    <property type="match status" value="1"/>
</dbReference>
<accession>A0A8A4TWY4</accession>
<gene>
    <name evidence="2" type="ORF">J3U87_01025</name>
</gene>
<dbReference type="KEGG" id="scor:J3U87_01025"/>
<keyword evidence="3" id="KW-1185">Reference proteome</keyword>
<dbReference type="RefSeq" id="WP_237381160.1">
    <property type="nucleotide sequence ID" value="NZ_CP071793.1"/>
</dbReference>
<dbReference type="Proteomes" id="UP000663929">
    <property type="component" value="Chromosome"/>
</dbReference>
<name>A0A8A4TWY4_SULCO</name>
<evidence type="ECO:0000313" key="2">
    <source>
        <dbReference type="EMBL" id="QTD51025.1"/>
    </source>
</evidence>
<evidence type="ECO:0000259" key="1">
    <source>
        <dbReference type="Pfam" id="PF01882"/>
    </source>
</evidence>
<dbReference type="AlphaFoldDB" id="A0A8A4TWY4"/>
<dbReference type="Gene3D" id="3.40.50.410">
    <property type="entry name" value="von Willebrand factor, type A domain"/>
    <property type="match status" value="1"/>
</dbReference>
<evidence type="ECO:0000313" key="3">
    <source>
        <dbReference type="Proteomes" id="UP000663929"/>
    </source>
</evidence>
<dbReference type="EMBL" id="CP071793">
    <property type="protein sequence ID" value="QTD51025.1"/>
    <property type="molecule type" value="Genomic_DNA"/>
</dbReference>
<sequence length="291" mass="33466">MEAKEIIRQVRRIEIKTRKLVDETLAGQYHSAFKGQGMEFAEVRAYQAGDDIRSIDWNVTARSGEPYIKKFSEERELTVMILVDMSGSQEFGSGDKSKRDLAAELTALFAFSAIRNQDKVGCLIFTDQVELFVPPKKGKKHVLRLVREILAFEPHGLKTDIAGALRYFSQVVKRKAVVFLISDFLDQAFDKPLRFVRSRHDLIAIPVFDPRELDPPQSGLYVLEDGETGQEMYVDFGSRKVRRAYIERAESTRRQTLDTLKRSRVDAIPIACGEAYDKALMNFFRMREMRR</sequence>
<dbReference type="SUPFAM" id="SSF53300">
    <property type="entry name" value="vWA-like"/>
    <property type="match status" value="1"/>
</dbReference>
<proteinExistence type="predicted"/>
<reference evidence="2" key="1">
    <citation type="submission" date="2021-03" db="EMBL/GenBank/DDBJ databases">
        <title>Acanthopleuribacteraceae sp. M133.</title>
        <authorList>
            <person name="Wang G."/>
        </authorList>
    </citation>
    <scope>NUCLEOTIDE SEQUENCE</scope>
    <source>
        <strain evidence="2">M133</strain>
    </source>
</reference>
<protein>
    <submittedName>
        <fullName evidence="2">DUF58 domain-containing protein</fullName>
    </submittedName>
</protein>
<dbReference type="InterPro" id="IPR002881">
    <property type="entry name" value="DUF58"/>
</dbReference>
<feature type="domain" description="DUF58" evidence="1">
    <location>
        <begin position="42"/>
        <end position="253"/>
    </location>
</feature>